<dbReference type="Proteomes" id="UP000029120">
    <property type="component" value="Chromosome 1"/>
</dbReference>
<sequence length="77" mass="8934">MLRRKGESLRNVRLIGINQLSKAHIALWPPLSRASFLPQCGQLRVWIAKDDGIYFTRKLTEPPVLALRWKALRLNKI</sequence>
<organism evidence="1 2">
    <name type="scientific">Arabis alpina</name>
    <name type="common">Alpine rock-cress</name>
    <dbReference type="NCBI Taxonomy" id="50452"/>
    <lineage>
        <taxon>Eukaryota</taxon>
        <taxon>Viridiplantae</taxon>
        <taxon>Streptophyta</taxon>
        <taxon>Embryophyta</taxon>
        <taxon>Tracheophyta</taxon>
        <taxon>Spermatophyta</taxon>
        <taxon>Magnoliopsida</taxon>
        <taxon>eudicotyledons</taxon>
        <taxon>Gunneridae</taxon>
        <taxon>Pentapetalae</taxon>
        <taxon>rosids</taxon>
        <taxon>malvids</taxon>
        <taxon>Brassicales</taxon>
        <taxon>Brassicaceae</taxon>
        <taxon>Arabideae</taxon>
        <taxon>Arabis</taxon>
    </lineage>
</organism>
<dbReference type="AlphaFoldDB" id="A0A087HRJ5"/>
<proteinExistence type="predicted"/>
<dbReference type="Gramene" id="KFK44747">
    <property type="protein sequence ID" value="KFK44747"/>
    <property type="gene ID" value="AALP_AA1G297700"/>
</dbReference>
<evidence type="ECO:0000313" key="1">
    <source>
        <dbReference type="EMBL" id="KFK44747.1"/>
    </source>
</evidence>
<evidence type="ECO:0000313" key="2">
    <source>
        <dbReference type="Proteomes" id="UP000029120"/>
    </source>
</evidence>
<protein>
    <submittedName>
        <fullName evidence="1">Uncharacterized protein</fullName>
    </submittedName>
</protein>
<reference evidence="2" key="1">
    <citation type="journal article" date="2015" name="Nat. Plants">
        <title>Genome expansion of Arabis alpina linked with retrotransposition and reduced symmetric DNA methylation.</title>
        <authorList>
            <person name="Willing E.M."/>
            <person name="Rawat V."/>
            <person name="Mandakova T."/>
            <person name="Maumus F."/>
            <person name="James G.V."/>
            <person name="Nordstroem K.J."/>
            <person name="Becker C."/>
            <person name="Warthmann N."/>
            <person name="Chica C."/>
            <person name="Szarzynska B."/>
            <person name="Zytnicki M."/>
            <person name="Albani M.C."/>
            <person name="Kiefer C."/>
            <person name="Bergonzi S."/>
            <person name="Castaings L."/>
            <person name="Mateos J.L."/>
            <person name="Berns M.C."/>
            <person name="Bujdoso N."/>
            <person name="Piofczyk T."/>
            <person name="de Lorenzo L."/>
            <person name="Barrero-Sicilia C."/>
            <person name="Mateos I."/>
            <person name="Piednoel M."/>
            <person name="Hagmann J."/>
            <person name="Chen-Min-Tao R."/>
            <person name="Iglesias-Fernandez R."/>
            <person name="Schuster S.C."/>
            <person name="Alonso-Blanco C."/>
            <person name="Roudier F."/>
            <person name="Carbonero P."/>
            <person name="Paz-Ares J."/>
            <person name="Davis S.J."/>
            <person name="Pecinka A."/>
            <person name="Quesneville H."/>
            <person name="Colot V."/>
            <person name="Lysak M.A."/>
            <person name="Weigel D."/>
            <person name="Coupland G."/>
            <person name="Schneeberger K."/>
        </authorList>
    </citation>
    <scope>NUCLEOTIDE SEQUENCE [LARGE SCALE GENOMIC DNA]</scope>
    <source>
        <strain evidence="2">cv. Pajares</strain>
    </source>
</reference>
<accession>A0A087HRJ5</accession>
<dbReference type="OrthoDB" id="1056348at2759"/>
<keyword evidence="2" id="KW-1185">Reference proteome</keyword>
<dbReference type="EMBL" id="CM002869">
    <property type="protein sequence ID" value="KFK44747.1"/>
    <property type="molecule type" value="Genomic_DNA"/>
</dbReference>
<name>A0A087HRJ5_ARAAL</name>
<gene>
    <name evidence="1" type="ordered locus">AALP_Aa1g297700</name>
</gene>